<keyword evidence="3" id="KW-1185">Reference proteome</keyword>
<protein>
    <submittedName>
        <fullName evidence="2">Uncharacterized protein</fullName>
    </submittedName>
</protein>
<dbReference type="AlphaFoldDB" id="A0AAW1L763"/>
<gene>
    <name evidence="2" type="ORF">QE152_g16032</name>
</gene>
<reference evidence="2 3" key="1">
    <citation type="journal article" date="2024" name="BMC Genomics">
        <title>De novo assembly and annotation of Popillia japonica's genome with initial clues to its potential as an invasive pest.</title>
        <authorList>
            <person name="Cucini C."/>
            <person name="Boschi S."/>
            <person name="Funari R."/>
            <person name="Cardaioli E."/>
            <person name="Iannotti N."/>
            <person name="Marturano G."/>
            <person name="Paoli F."/>
            <person name="Bruttini M."/>
            <person name="Carapelli A."/>
            <person name="Frati F."/>
            <person name="Nardi F."/>
        </authorList>
    </citation>
    <scope>NUCLEOTIDE SEQUENCE [LARGE SCALE GENOMIC DNA]</scope>
    <source>
        <strain evidence="2">DMR45628</strain>
    </source>
</reference>
<keyword evidence="1" id="KW-0812">Transmembrane</keyword>
<keyword evidence="1" id="KW-0472">Membrane</keyword>
<proteinExistence type="predicted"/>
<evidence type="ECO:0000256" key="1">
    <source>
        <dbReference type="SAM" id="Phobius"/>
    </source>
</evidence>
<dbReference type="Proteomes" id="UP001458880">
    <property type="component" value="Unassembled WGS sequence"/>
</dbReference>
<keyword evidence="1" id="KW-1133">Transmembrane helix</keyword>
<evidence type="ECO:0000313" key="3">
    <source>
        <dbReference type="Proteomes" id="UP001458880"/>
    </source>
</evidence>
<evidence type="ECO:0000313" key="2">
    <source>
        <dbReference type="EMBL" id="KAK9729253.1"/>
    </source>
</evidence>
<comment type="caution">
    <text evidence="2">The sequence shown here is derived from an EMBL/GenBank/DDBJ whole genome shotgun (WGS) entry which is preliminary data.</text>
</comment>
<feature type="transmembrane region" description="Helical" evidence="1">
    <location>
        <begin position="109"/>
        <end position="132"/>
    </location>
</feature>
<accession>A0AAW1L763</accession>
<sequence>MVFYDEFKRLRSISKSLIADAYKKYISVVENDIKSDPSKLWKFLSDKRKSTRIPGKMIVNDSELNDPSEIVNAFAATFADGYSTAEEFSLLEDYCHSLPFSFSTISEDVLIGILSTFFFWKIIVIHCHFPFLQYPKMC</sequence>
<dbReference type="EMBL" id="JASPKY010000162">
    <property type="protein sequence ID" value="KAK9729253.1"/>
    <property type="molecule type" value="Genomic_DNA"/>
</dbReference>
<name>A0AAW1L763_POPJA</name>
<organism evidence="2 3">
    <name type="scientific">Popillia japonica</name>
    <name type="common">Japanese beetle</name>
    <dbReference type="NCBI Taxonomy" id="7064"/>
    <lineage>
        <taxon>Eukaryota</taxon>
        <taxon>Metazoa</taxon>
        <taxon>Ecdysozoa</taxon>
        <taxon>Arthropoda</taxon>
        <taxon>Hexapoda</taxon>
        <taxon>Insecta</taxon>
        <taxon>Pterygota</taxon>
        <taxon>Neoptera</taxon>
        <taxon>Endopterygota</taxon>
        <taxon>Coleoptera</taxon>
        <taxon>Polyphaga</taxon>
        <taxon>Scarabaeiformia</taxon>
        <taxon>Scarabaeidae</taxon>
        <taxon>Rutelinae</taxon>
        <taxon>Popillia</taxon>
    </lineage>
</organism>